<evidence type="ECO:0000313" key="1">
    <source>
        <dbReference type="EMBL" id="XKX17704.1"/>
    </source>
</evidence>
<dbReference type="Proteomes" id="UP001365931">
    <property type="component" value="Segment"/>
</dbReference>
<proteinExistence type="predicted"/>
<protein>
    <submittedName>
        <fullName evidence="1">Uncharacterized protein</fullName>
    </submittedName>
</protein>
<dbReference type="EMBL" id="PQ360875">
    <property type="protein sequence ID" value="XKX17704.1"/>
    <property type="molecule type" value="Genomic_DNA"/>
</dbReference>
<sequence length="46" mass="4904">MSPSQFSPLSDKNSKNGAKVNPLFLTVPAFSSPLTFPDPGLDSRPL</sequence>
<gene>
    <name evidence="1" type="ORF">MVUOKPPV_CDS0307</name>
</gene>
<name>A0ACD5FRH8_9CAUD</name>
<organism evidence="1 2">
    <name type="scientific">Klebsiella phage phi1_175008</name>
    <dbReference type="NCBI Taxonomy" id="3127744"/>
    <lineage>
        <taxon>Viruses</taxon>
        <taxon>Duplodnaviria</taxon>
        <taxon>Heunggongvirae</taxon>
        <taxon>Uroviricota</taxon>
        <taxon>Caudoviricetes</taxon>
        <taxon>Stephanstirmvirinae</taxon>
    </lineage>
</organism>
<evidence type="ECO:0000313" key="2">
    <source>
        <dbReference type="Proteomes" id="UP001365931"/>
    </source>
</evidence>
<accession>A0ACD5FRH8</accession>
<reference evidence="1" key="1">
    <citation type="submission" date="2024-09" db="EMBL/GenBank/DDBJ databases">
        <title>The complete genome of Klebsiella pneumoniae phage phi1_175008.</title>
        <authorList>
            <person name="Li J."/>
            <person name="Feng Y."/>
            <person name="Zong Z."/>
        </authorList>
    </citation>
    <scope>NUCLEOTIDE SEQUENCE</scope>
</reference>